<dbReference type="PANTHER" id="PTHR43132:SF6">
    <property type="entry name" value="HTH-TYPE TRANSCRIPTIONAL REPRESSOR CZRA"/>
    <property type="match status" value="1"/>
</dbReference>
<feature type="domain" description="HTH arsR-type" evidence="4">
    <location>
        <begin position="237"/>
        <end position="326"/>
    </location>
</feature>
<dbReference type="SMART" id="SM00418">
    <property type="entry name" value="HTH_ARSR"/>
    <property type="match status" value="1"/>
</dbReference>
<dbReference type="InterPro" id="IPR011991">
    <property type="entry name" value="ArsR-like_HTH"/>
</dbReference>
<dbReference type="InterPro" id="IPR012318">
    <property type="entry name" value="HTH_CRP"/>
</dbReference>
<accession>A0A937EHH5</accession>
<dbReference type="Pfam" id="PF19361">
    <property type="entry name" value="DUF5937"/>
    <property type="match status" value="1"/>
</dbReference>
<evidence type="ECO:0000256" key="2">
    <source>
        <dbReference type="ARBA" id="ARBA00023125"/>
    </source>
</evidence>
<sequence length="326" mass="35593">MLELEFTTRDLARTRLALSPLWEAVASVRILKNPREYGLFRPWIEQAGHRLEADGLDWGLLADLVPAPPRAIPLFVAPPPTTPLADLGIELAVLRATPVEEVRAGLGGKLSPRSGRVDALLADPRRGLAELADLVAAYWELALAPYWPRMRSLLEGDVLHRARLLAEGGADRLLGDLDPAVGWDSETLRVRHLFARGTRRLEGRGLLLVPSVFAWPRVFSITAPGRQPTLRYPPRGVATLWERRTEVAEPLASVIGRARARLLAELDTPASTTELAGRTGLTPGGVSQHLSVLRAAGLVVGHRTGRYVLYGRTEAAETLLAAPHRT</sequence>
<protein>
    <submittedName>
        <fullName evidence="5">Winged helix-turn-helix transcriptional regulator</fullName>
    </submittedName>
</protein>
<dbReference type="PROSITE" id="PS50987">
    <property type="entry name" value="HTH_ARSR_2"/>
    <property type="match status" value="1"/>
</dbReference>
<dbReference type="CDD" id="cd00090">
    <property type="entry name" value="HTH_ARSR"/>
    <property type="match status" value="1"/>
</dbReference>
<dbReference type="PANTHER" id="PTHR43132">
    <property type="entry name" value="ARSENICAL RESISTANCE OPERON REPRESSOR ARSR-RELATED"/>
    <property type="match status" value="1"/>
</dbReference>
<dbReference type="Gene3D" id="1.10.10.10">
    <property type="entry name" value="Winged helix-like DNA-binding domain superfamily/Winged helix DNA-binding domain"/>
    <property type="match status" value="1"/>
</dbReference>
<dbReference type="InterPro" id="IPR036390">
    <property type="entry name" value="WH_DNA-bd_sf"/>
</dbReference>
<evidence type="ECO:0000313" key="5">
    <source>
        <dbReference type="EMBL" id="MBL1082365.1"/>
    </source>
</evidence>
<dbReference type="InterPro" id="IPR001845">
    <property type="entry name" value="HTH_ArsR_DNA-bd_dom"/>
</dbReference>
<keyword evidence="2" id="KW-0238">DNA-binding</keyword>
<keyword evidence="6" id="KW-1185">Reference proteome</keyword>
<dbReference type="EMBL" id="JAERRK010000004">
    <property type="protein sequence ID" value="MBL1082365.1"/>
    <property type="molecule type" value="Genomic_DNA"/>
</dbReference>
<gene>
    <name evidence="5" type="ORF">JK359_10280</name>
</gene>
<organism evidence="5 6">
    <name type="scientific">Streptomyces actinomycinicus</name>
    <dbReference type="NCBI Taxonomy" id="1695166"/>
    <lineage>
        <taxon>Bacteria</taxon>
        <taxon>Bacillati</taxon>
        <taxon>Actinomycetota</taxon>
        <taxon>Actinomycetes</taxon>
        <taxon>Kitasatosporales</taxon>
        <taxon>Streptomycetaceae</taxon>
        <taxon>Streptomyces</taxon>
    </lineage>
</organism>
<evidence type="ECO:0000256" key="3">
    <source>
        <dbReference type="ARBA" id="ARBA00023163"/>
    </source>
</evidence>
<dbReference type="SUPFAM" id="SSF46785">
    <property type="entry name" value="Winged helix' DNA-binding domain"/>
    <property type="match status" value="1"/>
</dbReference>
<evidence type="ECO:0000259" key="4">
    <source>
        <dbReference type="PROSITE" id="PS50987"/>
    </source>
</evidence>
<proteinExistence type="predicted"/>
<name>A0A937EHH5_9ACTN</name>
<dbReference type="Proteomes" id="UP000661858">
    <property type="component" value="Unassembled WGS sequence"/>
</dbReference>
<dbReference type="InterPro" id="IPR045981">
    <property type="entry name" value="DUF5937"/>
</dbReference>
<dbReference type="AlphaFoldDB" id="A0A937EHH5"/>
<reference evidence="5" key="1">
    <citation type="submission" date="2021-01" db="EMBL/GenBank/DDBJ databases">
        <title>WGS of actinomycetes isolated from Thailand.</title>
        <authorList>
            <person name="Thawai C."/>
        </authorList>
    </citation>
    <scope>NUCLEOTIDE SEQUENCE</scope>
    <source>
        <strain evidence="5">RCU-197</strain>
    </source>
</reference>
<dbReference type="GO" id="GO:0003677">
    <property type="term" value="F:DNA binding"/>
    <property type="evidence" value="ECO:0007669"/>
    <property type="project" value="UniProtKB-KW"/>
</dbReference>
<dbReference type="SMART" id="SM00419">
    <property type="entry name" value="HTH_CRP"/>
    <property type="match status" value="1"/>
</dbReference>
<evidence type="ECO:0000313" key="6">
    <source>
        <dbReference type="Proteomes" id="UP000661858"/>
    </source>
</evidence>
<evidence type="ECO:0000256" key="1">
    <source>
        <dbReference type="ARBA" id="ARBA00023015"/>
    </source>
</evidence>
<dbReference type="GO" id="GO:0003700">
    <property type="term" value="F:DNA-binding transcription factor activity"/>
    <property type="evidence" value="ECO:0007669"/>
    <property type="project" value="InterPro"/>
</dbReference>
<dbReference type="InterPro" id="IPR051011">
    <property type="entry name" value="Metal_resp_trans_reg"/>
</dbReference>
<keyword evidence="1" id="KW-0805">Transcription regulation</keyword>
<comment type="caution">
    <text evidence="5">The sequence shown here is derived from an EMBL/GenBank/DDBJ whole genome shotgun (WGS) entry which is preliminary data.</text>
</comment>
<dbReference type="Pfam" id="PF12840">
    <property type="entry name" value="HTH_20"/>
    <property type="match status" value="1"/>
</dbReference>
<dbReference type="RefSeq" id="WP_201834209.1">
    <property type="nucleotide sequence ID" value="NZ_JAERRK010000004.1"/>
</dbReference>
<dbReference type="InterPro" id="IPR036388">
    <property type="entry name" value="WH-like_DNA-bd_sf"/>
</dbReference>
<keyword evidence="3" id="KW-0804">Transcription</keyword>